<dbReference type="Gene3D" id="3.30.565.10">
    <property type="entry name" value="Histidine kinase-like ATPase, C-terminal domain"/>
    <property type="match status" value="1"/>
</dbReference>
<organism evidence="7 8">
    <name type="scientific">Candidatus Coproplasma avicola</name>
    <dbReference type="NCBI Taxonomy" id="2840744"/>
    <lineage>
        <taxon>Bacteria</taxon>
        <taxon>Bacillati</taxon>
        <taxon>Bacillota</taxon>
        <taxon>Clostridia</taxon>
        <taxon>Eubacteriales</taxon>
        <taxon>Candidatus Coproplasma</taxon>
    </lineage>
</organism>
<dbReference type="AlphaFoldDB" id="A0A9D1E5H9"/>
<dbReference type="Pfam" id="PF13589">
    <property type="entry name" value="HATPase_c_3"/>
    <property type="match status" value="1"/>
</dbReference>
<evidence type="ECO:0000256" key="6">
    <source>
        <dbReference type="SAM" id="MobiDB-lite"/>
    </source>
</evidence>
<accession>A0A9D1E5H9</accession>
<reference evidence="7" key="2">
    <citation type="journal article" date="2021" name="PeerJ">
        <title>Extensive microbial diversity within the chicken gut microbiome revealed by metagenomics and culture.</title>
        <authorList>
            <person name="Gilroy R."/>
            <person name="Ravi A."/>
            <person name="Getino M."/>
            <person name="Pursley I."/>
            <person name="Horton D.L."/>
            <person name="Alikhan N.F."/>
            <person name="Baker D."/>
            <person name="Gharbi K."/>
            <person name="Hall N."/>
            <person name="Watson M."/>
            <person name="Adriaenssens E.M."/>
            <person name="Foster-Nyarko E."/>
            <person name="Jarju S."/>
            <person name="Secka A."/>
            <person name="Antonio M."/>
            <person name="Oren A."/>
            <person name="Chaudhuri R.R."/>
            <person name="La Ragione R."/>
            <person name="Hildebrand F."/>
            <person name="Pallen M.J."/>
        </authorList>
    </citation>
    <scope>NUCLEOTIDE SEQUENCE</scope>
    <source>
        <strain evidence="7">ChiW16-3235</strain>
    </source>
</reference>
<comment type="similarity">
    <text evidence="1">Belongs to the heat shock protein 90 family.</text>
</comment>
<dbReference type="InterPro" id="IPR037196">
    <property type="entry name" value="HSP90_C"/>
</dbReference>
<evidence type="ECO:0000313" key="7">
    <source>
        <dbReference type="EMBL" id="HIR66882.1"/>
    </source>
</evidence>
<feature type="binding site" evidence="5">
    <location>
        <begin position="97"/>
        <end position="98"/>
    </location>
    <ligand>
        <name>ATP</name>
        <dbReference type="ChEBI" id="CHEBI:30616"/>
    </ligand>
</feature>
<dbReference type="CDD" id="cd16927">
    <property type="entry name" value="HATPase_Hsp90-like"/>
    <property type="match status" value="1"/>
</dbReference>
<dbReference type="InterPro" id="IPR020568">
    <property type="entry name" value="Ribosomal_Su5_D2-typ_SF"/>
</dbReference>
<feature type="compositionally biased region" description="Basic and acidic residues" evidence="6">
    <location>
        <begin position="412"/>
        <end position="430"/>
    </location>
</feature>
<dbReference type="InterPro" id="IPR020575">
    <property type="entry name" value="Hsp90_N"/>
</dbReference>
<dbReference type="GO" id="GO:0016887">
    <property type="term" value="F:ATP hydrolysis activity"/>
    <property type="evidence" value="ECO:0007669"/>
    <property type="project" value="InterPro"/>
</dbReference>
<dbReference type="GO" id="GO:0051082">
    <property type="term" value="F:unfolded protein binding"/>
    <property type="evidence" value="ECO:0007669"/>
    <property type="project" value="InterPro"/>
</dbReference>
<dbReference type="SUPFAM" id="SSF55874">
    <property type="entry name" value="ATPase domain of HSP90 chaperone/DNA topoisomerase II/histidine kinase"/>
    <property type="match status" value="1"/>
</dbReference>
<keyword evidence="4" id="KW-0143">Chaperone</keyword>
<dbReference type="EMBL" id="DVHK01000059">
    <property type="protein sequence ID" value="HIR66882.1"/>
    <property type="molecule type" value="Genomic_DNA"/>
</dbReference>
<dbReference type="GO" id="GO:0005524">
    <property type="term" value="F:ATP binding"/>
    <property type="evidence" value="ECO:0007669"/>
    <property type="project" value="UniProtKB-KW"/>
</dbReference>
<dbReference type="InterPro" id="IPR001404">
    <property type="entry name" value="Hsp90_fam"/>
</dbReference>
<feature type="binding site" evidence="5">
    <location>
        <position position="77"/>
    </location>
    <ligand>
        <name>ATP</name>
        <dbReference type="ChEBI" id="CHEBI:30616"/>
    </ligand>
</feature>
<dbReference type="InterPro" id="IPR036890">
    <property type="entry name" value="HATPase_C_sf"/>
</dbReference>
<dbReference type="PANTHER" id="PTHR11528">
    <property type="entry name" value="HEAT SHOCK PROTEIN 90 FAMILY MEMBER"/>
    <property type="match status" value="1"/>
</dbReference>
<dbReference type="Gene3D" id="1.20.120.790">
    <property type="entry name" value="Heat shock protein 90, C-terminal domain"/>
    <property type="match status" value="1"/>
</dbReference>
<evidence type="ECO:0000256" key="3">
    <source>
        <dbReference type="ARBA" id="ARBA00022840"/>
    </source>
</evidence>
<dbReference type="SUPFAM" id="SSF54211">
    <property type="entry name" value="Ribosomal protein S5 domain 2-like"/>
    <property type="match status" value="1"/>
</dbReference>
<feature type="binding site" evidence="5">
    <location>
        <position position="31"/>
    </location>
    <ligand>
        <name>ATP</name>
        <dbReference type="ChEBI" id="CHEBI:30616"/>
    </ligand>
</feature>
<keyword evidence="3 5" id="KW-0067">ATP-binding</keyword>
<dbReference type="PROSITE" id="PS00298">
    <property type="entry name" value="HSP90"/>
    <property type="match status" value="1"/>
</dbReference>
<evidence type="ECO:0000256" key="1">
    <source>
        <dbReference type="ARBA" id="ARBA00008239"/>
    </source>
</evidence>
<reference evidence="7" key="1">
    <citation type="submission" date="2020-10" db="EMBL/GenBank/DDBJ databases">
        <authorList>
            <person name="Gilroy R."/>
        </authorList>
    </citation>
    <scope>NUCLEOTIDE SEQUENCE</scope>
    <source>
        <strain evidence="7">ChiW16-3235</strain>
    </source>
</reference>
<dbReference type="NCBIfam" id="NF003555">
    <property type="entry name" value="PRK05218.1"/>
    <property type="match status" value="1"/>
</dbReference>
<dbReference type="Proteomes" id="UP000823913">
    <property type="component" value="Unassembled WGS sequence"/>
</dbReference>
<dbReference type="InterPro" id="IPR019805">
    <property type="entry name" value="Heat_shock_protein_90_CS"/>
</dbReference>
<dbReference type="PRINTS" id="PR00775">
    <property type="entry name" value="HEATSHOCK90"/>
</dbReference>
<evidence type="ECO:0000256" key="5">
    <source>
        <dbReference type="PIRSR" id="PIRSR002583-1"/>
    </source>
</evidence>
<dbReference type="Gene3D" id="3.40.50.11260">
    <property type="match status" value="1"/>
</dbReference>
<evidence type="ECO:0000256" key="2">
    <source>
        <dbReference type="ARBA" id="ARBA00022741"/>
    </source>
</evidence>
<dbReference type="Gene3D" id="3.30.230.80">
    <property type="match status" value="1"/>
</dbReference>
<sequence length="621" mass="71191">MKEGNIKISSENMMPIIKKWLYSDKDIFLREIVANGIDAITKYKKLVSMGDVSEAEGEEYCIKISVDKDAKTLTVEDNGIGMTEDEVEKYITQIAFSGASDFLAKYEKAGGDGIIGHFGLGFYSAYMVSGNVEIFTKSYDGSPAVHWQSDGDKTYTIEECEKESRGTKIVMHILDEEKEFLEESKIRELVRKYCSFMPYNIYVNYKGDGKDKPLNTTTPLYAKPAKDCTEEEYKEFYTDTFMDFTPPIFWVHLDMDYPFRLKGILYFPKVKNKLELERGKVKLYCNQVFIADNIKEVIPEFLMLLNGVIDCPDIPLNVSRSFLQNDRQVQRISKYITRKVADKLVSLFKTDRKKFEECWSDLANFVKFGCIKDDDFYQRVKDIIIYKDINGEYKNLNEFLGLPAEGEQENGGENKTEQAVEDKKDDKQESKTPSTIYYVSDEQQQSQYVKMFRDAGLNAIMCDNFIDPHFVSYLEYKMPDKLKFMRIDSDIAGALKGEDGAEDSVLIDIFKNAIGDDKLTIKTQALKNTAVPAVINADEYMRRYSEMGAFYGMSEGEVAKTMIINTANPVIAKIKELSDEKQKFVAGYIYSLALMSYKKLTPEEFDKFISQNLALLGEYVK</sequence>
<dbReference type="GO" id="GO:0140662">
    <property type="term" value="F:ATP-dependent protein folding chaperone"/>
    <property type="evidence" value="ECO:0007669"/>
    <property type="project" value="InterPro"/>
</dbReference>
<comment type="caution">
    <text evidence="7">The sequence shown here is derived from an EMBL/GenBank/DDBJ whole genome shotgun (WGS) entry which is preliminary data.</text>
</comment>
<dbReference type="Pfam" id="PF00183">
    <property type="entry name" value="HSP90"/>
    <property type="match status" value="1"/>
</dbReference>
<name>A0A9D1E5H9_9FIRM</name>
<feature type="binding site" evidence="5">
    <location>
        <position position="35"/>
    </location>
    <ligand>
        <name>ATP</name>
        <dbReference type="ChEBI" id="CHEBI:30616"/>
    </ligand>
</feature>
<feature type="binding site" evidence="5">
    <location>
        <position position="167"/>
    </location>
    <ligand>
        <name>ATP</name>
        <dbReference type="ChEBI" id="CHEBI:30616"/>
    </ligand>
</feature>
<keyword evidence="2 5" id="KW-0547">Nucleotide-binding</keyword>
<gene>
    <name evidence="7" type="primary">htpG</name>
    <name evidence="7" type="ORF">IAB94_02395</name>
</gene>
<protein>
    <submittedName>
        <fullName evidence="7">Molecular chaperone HtpG</fullName>
    </submittedName>
</protein>
<feature type="binding site" evidence="5">
    <location>
        <position position="320"/>
    </location>
    <ligand>
        <name>ATP</name>
        <dbReference type="ChEBI" id="CHEBI:30616"/>
    </ligand>
</feature>
<feature type="binding site" evidence="5">
    <location>
        <position position="82"/>
    </location>
    <ligand>
        <name>ATP</name>
        <dbReference type="ChEBI" id="CHEBI:30616"/>
    </ligand>
</feature>
<evidence type="ECO:0000313" key="8">
    <source>
        <dbReference type="Proteomes" id="UP000823913"/>
    </source>
</evidence>
<dbReference type="PIRSF" id="PIRSF002583">
    <property type="entry name" value="Hsp90"/>
    <property type="match status" value="1"/>
</dbReference>
<feature type="region of interest" description="Disordered" evidence="6">
    <location>
        <begin position="404"/>
        <end position="435"/>
    </location>
</feature>
<evidence type="ECO:0000256" key="4">
    <source>
        <dbReference type="ARBA" id="ARBA00023186"/>
    </source>
</evidence>
<proteinExistence type="inferred from homology"/>